<feature type="binding site" evidence="9">
    <location>
        <position position="395"/>
    </location>
    <ligand>
        <name>Zn(2+)</name>
        <dbReference type="ChEBI" id="CHEBI:29105"/>
        <label>1</label>
    </ligand>
</feature>
<keyword evidence="6 11" id="KW-0156">Chromatin regulator</keyword>
<feature type="binding site" evidence="9">
    <location>
        <position position="371"/>
    </location>
    <ligand>
        <name>Zn(2+)</name>
        <dbReference type="ChEBI" id="CHEBI:29105"/>
        <label>1</label>
    </ligand>
</feature>
<evidence type="ECO:0000256" key="9">
    <source>
        <dbReference type="PIRSR" id="PIRSR628651-51"/>
    </source>
</evidence>
<comment type="subunit">
    <text evidence="11">Component of an histone acetyltransferase complex. Interacts with H3K4me3 and to a lesser extent with H3K4me2.</text>
</comment>
<comment type="subcellular location">
    <subcellularLocation>
        <location evidence="1 11">Nucleus</location>
    </subcellularLocation>
</comment>
<dbReference type="Proteomes" id="UP000076871">
    <property type="component" value="Unassembled WGS sequence"/>
</dbReference>
<dbReference type="RefSeq" id="XP_040766467.1">
    <property type="nucleotide sequence ID" value="XM_040908454.1"/>
</dbReference>
<dbReference type="EMBL" id="KV427614">
    <property type="protein sequence ID" value="KZT08727.1"/>
    <property type="molecule type" value="Genomic_DNA"/>
</dbReference>
<dbReference type="GO" id="GO:0000785">
    <property type="term" value="C:chromatin"/>
    <property type="evidence" value="ECO:0007669"/>
    <property type="project" value="UniProtKB-ARBA"/>
</dbReference>
<dbReference type="STRING" id="1314785.A0A165FBQ6"/>
<dbReference type="GO" id="GO:0008270">
    <property type="term" value="F:zinc ion binding"/>
    <property type="evidence" value="ECO:0007669"/>
    <property type="project" value="UniProtKB-KW"/>
</dbReference>
<evidence type="ECO:0000256" key="7">
    <source>
        <dbReference type="ARBA" id="ARBA00023242"/>
    </source>
</evidence>
<evidence type="ECO:0000256" key="5">
    <source>
        <dbReference type="ARBA" id="ARBA00022833"/>
    </source>
</evidence>
<dbReference type="GeneID" id="63825483"/>
<dbReference type="InterPro" id="IPR011011">
    <property type="entry name" value="Znf_FYVE_PHD"/>
</dbReference>
<feature type="domain" description="PHD-type" evidence="13">
    <location>
        <begin position="368"/>
        <end position="417"/>
    </location>
</feature>
<evidence type="ECO:0000256" key="8">
    <source>
        <dbReference type="PIRSR" id="PIRSR628651-50"/>
    </source>
</evidence>
<feature type="compositionally biased region" description="Polar residues" evidence="12">
    <location>
        <begin position="245"/>
        <end position="267"/>
    </location>
</feature>
<evidence type="ECO:0000313" key="14">
    <source>
        <dbReference type="EMBL" id="KZT08727.1"/>
    </source>
</evidence>
<organism evidence="14 15">
    <name type="scientific">Laetiporus sulphureus 93-53</name>
    <dbReference type="NCBI Taxonomy" id="1314785"/>
    <lineage>
        <taxon>Eukaryota</taxon>
        <taxon>Fungi</taxon>
        <taxon>Dikarya</taxon>
        <taxon>Basidiomycota</taxon>
        <taxon>Agaricomycotina</taxon>
        <taxon>Agaricomycetes</taxon>
        <taxon>Polyporales</taxon>
        <taxon>Laetiporus</taxon>
    </lineage>
</organism>
<dbReference type="CDD" id="cd16859">
    <property type="entry name" value="ING_ING4_5"/>
    <property type="match status" value="1"/>
</dbReference>
<keyword evidence="3 9" id="KW-0479">Metal-binding</keyword>
<evidence type="ECO:0000256" key="2">
    <source>
        <dbReference type="ARBA" id="ARBA00010210"/>
    </source>
</evidence>
<dbReference type="SMART" id="SM00249">
    <property type="entry name" value="PHD"/>
    <property type="match status" value="1"/>
</dbReference>
<keyword evidence="7 11" id="KW-0539">Nucleus</keyword>
<dbReference type="GO" id="GO:0005634">
    <property type="term" value="C:nucleus"/>
    <property type="evidence" value="ECO:0007669"/>
    <property type="project" value="UniProtKB-SubCell"/>
</dbReference>
<keyword evidence="15" id="KW-1185">Reference proteome</keyword>
<name>A0A165FBQ6_9APHY</name>
<comment type="similarity">
    <text evidence="2 11">Belongs to the ING family.</text>
</comment>
<sequence length="443" mass="47463">MSRRLPNLTTPSSMATAHALAILGEYTHTLDSLPLDLSRNFADLRELDAVLSSSMSVLTTKITQLTVMLENNVASKEDRLWLLAEIADEATRLKLGGEDKIRVACHAADGLRAHRMHMKTLIHEITDADFGSIDLLCRKTIYPHVAARSYMPLGTAGEGGRRQRRGAGAGVYGNFANNGAVDASPTKKRKAGAKDDDPDPVGRTPRKERIVDASRPRNTARTKRPERAPSPAESLVSIASPLPQLANQGSGPSTSRQTANGRTNGNANKRMRTANNDHAAVQVDSPRHDVYEGPPSAAHPSLPVPYANGLQGTNNSRVVNGATDWTHGQLEGPGMPVARNYADGVVVEAGEGSVHGGTEGDGEADDGRTYCYCNGFNYGVMVACDGENCEREWFHLPCIGLPEAPSGSWFCDFCQAKRNARRPGRGGRKRPGGGRANARNAAA</sequence>
<accession>A0A165FBQ6</accession>
<dbReference type="InterPro" id="IPR019787">
    <property type="entry name" value="Znf_PHD-finger"/>
</dbReference>
<dbReference type="InterPro" id="IPR028651">
    <property type="entry name" value="ING_fam"/>
</dbReference>
<evidence type="ECO:0000256" key="10">
    <source>
        <dbReference type="PROSITE-ProRule" id="PRU00146"/>
    </source>
</evidence>
<feature type="binding site" evidence="9">
    <location>
        <position position="398"/>
    </location>
    <ligand>
        <name>Zn(2+)</name>
        <dbReference type="ChEBI" id="CHEBI:29105"/>
        <label>1</label>
    </ligand>
</feature>
<keyword evidence="5 9" id="KW-0862">Zinc</keyword>
<dbReference type="PROSITE" id="PS50016">
    <property type="entry name" value="ZF_PHD_2"/>
    <property type="match status" value="1"/>
</dbReference>
<evidence type="ECO:0000256" key="4">
    <source>
        <dbReference type="ARBA" id="ARBA00022771"/>
    </source>
</evidence>
<feature type="binding site" evidence="9">
    <location>
        <position position="389"/>
    </location>
    <ligand>
        <name>Zn(2+)</name>
        <dbReference type="ChEBI" id="CHEBI:29105"/>
        <label>2</label>
    </ligand>
</feature>
<dbReference type="PANTHER" id="PTHR10333">
    <property type="entry name" value="INHIBITOR OF GROWTH PROTEIN"/>
    <property type="match status" value="1"/>
</dbReference>
<dbReference type="GO" id="GO:0006325">
    <property type="term" value="P:chromatin organization"/>
    <property type="evidence" value="ECO:0007669"/>
    <property type="project" value="UniProtKB-KW"/>
</dbReference>
<keyword evidence="4 10" id="KW-0863">Zinc-finger</keyword>
<feature type="binding site" evidence="9">
    <location>
        <position position="411"/>
    </location>
    <ligand>
        <name>Zn(2+)</name>
        <dbReference type="ChEBI" id="CHEBI:29105"/>
        <label>2</label>
    </ligand>
</feature>
<feature type="region of interest" description="Disordered" evidence="12">
    <location>
        <begin position="152"/>
        <end position="273"/>
    </location>
</feature>
<evidence type="ECO:0000256" key="6">
    <source>
        <dbReference type="ARBA" id="ARBA00022853"/>
    </source>
</evidence>
<evidence type="ECO:0000256" key="12">
    <source>
        <dbReference type="SAM" id="MobiDB-lite"/>
    </source>
</evidence>
<comment type="function">
    <text evidence="11">Component of an histone acetyltransferase complex.</text>
</comment>
<feature type="compositionally biased region" description="Basic and acidic residues" evidence="12">
    <location>
        <begin position="205"/>
        <end position="215"/>
    </location>
</feature>
<feature type="binding site" evidence="9">
    <location>
        <position position="414"/>
    </location>
    <ligand>
        <name>Zn(2+)</name>
        <dbReference type="ChEBI" id="CHEBI:29105"/>
        <label>2</label>
    </ligand>
</feature>
<evidence type="ECO:0000256" key="3">
    <source>
        <dbReference type="ARBA" id="ARBA00022723"/>
    </source>
</evidence>
<feature type="compositionally biased region" description="Basic residues" evidence="12">
    <location>
        <begin position="419"/>
        <end position="432"/>
    </location>
</feature>
<dbReference type="AlphaFoldDB" id="A0A165FBQ6"/>
<feature type="site" description="Histone H3K4me3 binding" evidence="8">
    <location>
        <position position="385"/>
    </location>
</feature>
<dbReference type="InterPro" id="IPR019786">
    <property type="entry name" value="Zinc_finger_PHD-type_CS"/>
</dbReference>
<dbReference type="CDD" id="cd15505">
    <property type="entry name" value="PHD_ING"/>
    <property type="match status" value="1"/>
</dbReference>
<dbReference type="Gene3D" id="3.30.40.10">
    <property type="entry name" value="Zinc/RING finger domain, C3HC4 (zinc finger)"/>
    <property type="match status" value="1"/>
</dbReference>
<feature type="region of interest" description="Disordered" evidence="12">
    <location>
        <begin position="419"/>
        <end position="443"/>
    </location>
</feature>
<dbReference type="InterPro" id="IPR013083">
    <property type="entry name" value="Znf_RING/FYVE/PHD"/>
</dbReference>
<dbReference type="PANTHER" id="PTHR10333:SF42">
    <property type="entry name" value="INHIBITOR OF GROWTH PROTEIN 5"/>
    <property type="match status" value="1"/>
</dbReference>
<feature type="site" description="Histone H3K4me3 binding" evidence="8">
    <location>
        <position position="370"/>
    </location>
</feature>
<dbReference type="SMART" id="SM01408">
    <property type="entry name" value="ING"/>
    <property type="match status" value="1"/>
</dbReference>
<feature type="site" description="Histone H3K4me3 binding" evidence="8">
    <location>
        <position position="381"/>
    </location>
</feature>
<dbReference type="InterPro" id="IPR001965">
    <property type="entry name" value="Znf_PHD"/>
</dbReference>
<dbReference type="SUPFAM" id="SSF57903">
    <property type="entry name" value="FYVE/PHD zinc finger"/>
    <property type="match status" value="1"/>
</dbReference>
<dbReference type="GO" id="GO:0006355">
    <property type="term" value="P:regulation of DNA-templated transcription"/>
    <property type="evidence" value="ECO:0007669"/>
    <property type="project" value="TreeGrafter"/>
</dbReference>
<dbReference type="OrthoDB" id="2505961at2759"/>
<evidence type="ECO:0000256" key="1">
    <source>
        <dbReference type="ARBA" id="ARBA00004123"/>
    </source>
</evidence>
<feature type="site" description="Histone H3K4me3 binding" evidence="8">
    <location>
        <position position="393"/>
    </location>
</feature>
<dbReference type="InterPro" id="IPR024610">
    <property type="entry name" value="ING_N_histone-binding"/>
</dbReference>
<evidence type="ECO:0000256" key="11">
    <source>
        <dbReference type="RuleBase" id="RU361213"/>
    </source>
</evidence>
<dbReference type="InParanoid" id="A0A165FBQ6"/>
<feature type="binding site" evidence="9">
    <location>
        <position position="373"/>
    </location>
    <ligand>
        <name>Zn(2+)</name>
        <dbReference type="ChEBI" id="CHEBI:29105"/>
        <label>1</label>
    </ligand>
</feature>
<gene>
    <name evidence="14" type="ORF">LAESUDRAFT_723645</name>
</gene>
<feature type="binding site" evidence="9">
    <location>
        <position position="384"/>
    </location>
    <ligand>
        <name>Zn(2+)</name>
        <dbReference type="ChEBI" id="CHEBI:29105"/>
        <label>2</label>
    </ligand>
</feature>
<dbReference type="Gene3D" id="6.10.140.1740">
    <property type="match status" value="1"/>
</dbReference>
<proteinExistence type="inferred from homology"/>
<protein>
    <recommendedName>
        <fullName evidence="11">Chromatin modification-related protein</fullName>
    </recommendedName>
</protein>
<evidence type="ECO:0000313" key="15">
    <source>
        <dbReference type="Proteomes" id="UP000076871"/>
    </source>
</evidence>
<dbReference type="PROSITE" id="PS01359">
    <property type="entry name" value="ZF_PHD_1"/>
    <property type="match status" value="1"/>
</dbReference>
<dbReference type="Pfam" id="PF12998">
    <property type="entry name" value="ING"/>
    <property type="match status" value="1"/>
</dbReference>
<reference evidence="14 15" key="1">
    <citation type="journal article" date="2016" name="Mol. Biol. Evol.">
        <title>Comparative Genomics of Early-Diverging Mushroom-Forming Fungi Provides Insights into the Origins of Lignocellulose Decay Capabilities.</title>
        <authorList>
            <person name="Nagy L.G."/>
            <person name="Riley R."/>
            <person name="Tritt A."/>
            <person name="Adam C."/>
            <person name="Daum C."/>
            <person name="Floudas D."/>
            <person name="Sun H."/>
            <person name="Yadav J.S."/>
            <person name="Pangilinan J."/>
            <person name="Larsson K.H."/>
            <person name="Matsuura K."/>
            <person name="Barry K."/>
            <person name="Labutti K."/>
            <person name="Kuo R."/>
            <person name="Ohm R.A."/>
            <person name="Bhattacharya S.S."/>
            <person name="Shirouzu T."/>
            <person name="Yoshinaga Y."/>
            <person name="Martin F.M."/>
            <person name="Grigoriev I.V."/>
            <person name="Hibbett D.S."/>
        </authorList>
    </citation>
    <scope>NUCLEOTIDE SEQUENCE [LARGE SCALE GENOMIC DNA]</scope>
    <source>
        <strain evidence="14 15">93-53</strain>
    </source>
</reference>
<comment type="domain">
    <text evidence="11">The PHD-type zinc finger mediates the binding to H3K4me3.</text>
</comment>
<evidence type="ECO:0000259" key="13">
    <source>
        <dbReference type="PROSITE" id="PS50016"/>
    </source>
</evidence>